<keyword evidence="5 6" id="KW-0472">Membrane</keyword>
<keyword evidence="4 6" id="KW-1133">Transmembrane helix</keyword>
<sequence>MFVHVFGAYFGLAVSYILSRGGTDRHHSANEGASYRSDLFAMIGTVFLWIFWPSFNASLVMGDQQQRAIINTYFALASCCVTAFAMSATVTKGFKFDM</sequence>
<evidence type="ECO:0000256" key="3">
    <source>
        <dbReference type="ARBA" id="ARBA00022692"/>
    </source>
</evidence>
<accession>A0A8K0KPX8</accession>
<dbReference type="Gene3D" id="1.10.3430.10">
    <property type="entry name" value="Ammonium transporter AmtB like domains"/>
    <property type="match status" value="1"/>
</dbReference>
<dbReference type="InterPro" id="IPR002229">
    <property type="entry name" value="RhesusRHD"/>
</dbReference>
<dbReference type="Proteomes" id="UP000792457">
    <property type="component" value="Unassembled WGS sequence"/>
</dbReference>
<comment type="caution">
    <text evidence="8">The sequence shown here is derived from an EMBL/GenBank/DDBJ whole genome shotgun (WGS) entry which is preliminary data.</text>
</comment>
<feature type="transmembrane region" description="Helical" evidence="6">
    <location>
        <begin position="35"/>
        <end position="52"/>
    </location>
</feature>
<reference evidence="8" key="2">
    <citation type="submission" date="2017-10" db="EMBL/GenBank/DDBJ databases">
        <title>Ladona fulva Genome sequencing and assembly.</title>
        <authorList>
            <person name="Murali S."/>
            <person name="Richards S."/>
            <person name="Bandaranaike D."/>
            <person name="Bellair M."/>
            <person name="Blankenburg K."/>
            <person name="Chao H."/>
            <person name="Dinh H."/>
            <person name="Doddapaneni H."/>
            <person name="Dugan-Rocha S."/>
            <person name="Elkadiri S."/>
            <person name="Gnanaolivu R."/>
            <person name="Hernandez B."/>
            <person name="Skinner E."/>
            <person name="Javaid M."/>
            <person name="Lee S."/>
            <person name="Li M."/>
            <person name="Ming W."/>
            <person name="Munidasa M."/>
            <person name="Muniz J."/>
            <person name="Nguyen L."/>
            <person name="Hughes D."/>
            <person name="Osuji N."/>
            <person name="Pu L.-L."/>
            <person name="Puazo M."/>
            <person name="Qu C."/>
            <person name="Quiroz J."/>
            <person name="Raj R."/>
            <person name="Weissenberger G."/>
            <person name="Xin Y."/>
            <person name="Zou X."/>
            <person name="Han Y."/>
            <person name="Worley K."/>
            <person name="Muzny D."/>
            <person name="Gibbs R."/>
        </authorList>
    </citation>
    <scope>NUCLEOTIDE SEQUENCE</scope>
    <source>
        <strain evidence="8">Sampled in the wild</strain>
    </source>
</reference>
<evidence type="ECO:0000256" key="1">
    <source>
        <dbReference type="ARBA" id="ARBA00004141"/>
    </source>
</evidence>
<evidence type="ECO:0000256" key="6">
    <source>
        <dbReference type="SAM" id="Phobius"/>
    </source>
</evidence>
<feature type="domain" description="Ammonium transporter AmtB-like" evidence="7">
    <location>
        <begin position="1"/>
        <end position="90"/>
    </location>
</feature>
<dbReference type="SUPFAM" id="SSF111352">
    <property type="entry name" value="Ammonium transporter"/>
    <property type="match status" value="1"/>
</dbReference>
<dbReference type="InterPro" id="IPR029020">
    <property type="entry name" value="Ammonium/urea_transptr"/>
</dbReference>
<feature type="transmembrane region" description="Helical" evidence="6">
    <location>
        <begin position="72"/>
        <end position="91"/>
    </location>
</feature>
<comment type="subcellular location">
    <subcellularLocation>
        <location evidence="1">Membrane</location>
        <topology evidence="1">Multi-pass membrane protein</topology>
    </subcellularLocation>
</comment>
<dbReference type="PANTHER" id="PTHR11730">
    <property type="entry name" value="AMMONIUM TRANSPORTER"/>
    <property type="match status" value="1"/>
</dbReference>
<evidence type="ECO:0000256" key="2">
    <source>
        <dbReference type="ARBA" id="ARBA00011036"/>
    </source>
</evidence>
<evidence type="ECO:0000256" key="5">
    <source>
        <dbReference type="ARBA" id="ARBA00023136"/>
    </source>
</evidence>
<gene>
    <name evidence="8" type="ORF">J437_LFUL016284</name>
</gene>
<evidence type="ECO:0000259" key="7">
    <source>
        <dbReference type="Pfam" id="PF00909"/>
    </source>
</evidence>
<dbReference type="PANTHER" id="PTHR11730:SF60">
    <property type="entry name" value="RH50, ISOFORM D"/>
    <property type="match status" value="1"/>
</dbReference>
<dbReference type="GO" id="GO:0008519">
    <property type="term" value="F:ammonium channel activity"/>
    <property type="evidence" value="ECO:0007669"/>
    <property type="project" value="InterPro"/>
</dbReference>
<dbReference type="InterPro" id="IPR024041">
    <property type="entry name" value="NH4_transpt_AmtB-like_dom"/>
</dbReference>
<name>A0A8K0KPX8_LADFU</name>
<dbReference type="GO" id="GO:0005886">
    <property type="term" value="C:plasma membrane"/>
    <property type="evidence" value="ECO:0007669"/>
    <property type="project" value="InterPro"/>
</dbReference>
<dbReference type="OrthoDB" id="534912at2759"/>
<proteinExistence type="inferred from homology"/>
<dbReference type="PRINTS" id="PR00342">
    <property type="entry name" value="RHESUSRHD"/>
</dbReference>
<evidence type="ECO:0000313" key="8">
    <source>
        <dbReference type="EMBL" id="KAG8236188.1"/>
    </source>
</evidence>
<organism evidence="8 9">
    <name type="scientific">Ladona fulva</name>
    <name type="common">Scarce chaser dragonfly</name>
    <name type="synonym">Libellula fulva</name>
    <dbReference type="NCBI Taxonomy" id="123851"/>
    <lineage>
        <taxon>Eukaryota</taxon>
        <taxon>Metazoa</taxon>
        <taxon>Ecdysozoa</taxon>
        <taxon>Arthropoda</taxon>
        <taxon>Hexapoda</taxon>
        <taxon>Insecta</taxon>
        <taxon>Pterygota</taxon>
        <taxon>Palaeoptera</taxon>
        <taxon>Odonata</taxon>
        <taxon>Epiprocta</taxon>
        <taxon>Anisoptera</taxon>
        <taxon>Libelluloidea</taxon>
        <taxon>Libellulidae</taxon>
        <taxon>Ladona</taxon>
    </lineage>
</organism>
<keyword evidence="3 6" id="KW-0812">Transmembrane</keyword>
<comment type="similarity">
    <text evidence="2">Belongs to the ammonium transporter (TC 2.A.49) family. Rh subfamily.</text>
</comment>
<evidence type="ECO:0000256" key="4">
    <source>
        <dbReference type="ARBA" id="ARBA00022989"/>
    </source>
</evidence>
<feature type="transmembrane region" description="Helical" evidence="6">
    <location>
        <begin position="6"/>
        <end position="23"/>
    </location>
</feature>
<dbReference type="AlphaFoldDB" id="A0A8K0KPX8"/>
<feature type="non-terminal residue" evidence="8">
    <location>
        <position position="98"/>
    </location>
</feature>
<dbReference type="Pfam" id="PF00909">
    <property type="entry name" value="Ammonium_transp"/>
    <property type="match status" value="1"/>
</dbReference>
<reference evidence="8" key="1">
    <citation type="submission" date="2013-04" db="EMBL/GenBank/DDBJ databases">
        <authorList>
            <person name="Qu J."/>
            <person name="Murali S.C."/>
            <person name="Bandaranaike D."/>
            <person name="Bellair M."/>
            <person name="Blankenburg K."/>
            <person name="Chao H."/>
            <person name="Dinh H."/>
            <person name="Doddapaneni H."/>
            <person name="Downs B."/>
            <person name="Dugan-Rocha S."/>
            <person name="Elkadiri S."/>
            <person name="Gnanaolivu R.D."/>
            <person name="Hernandez B."/>
            <person name="Javaid M."/>
            <person name="Jayaseelan J.C."/>
            <person name="Lee S."/>
            <person name="Li M."/>
            <person name="Ming W."/>
            <person name="Munidasa M."/>
            <person name="Muniz J."/>
            <person name="Nguyen L."/>
            <person name="Ongeri F."/>
            <person name="Osuji N."/>
            <person name="Pu L.-L."/>
            <person name="Puazo M."/>
            <person name="Qu C."/>
            <person name="Quiroz J."/>
            <person name="Raj R."/>
            <person name="Weissenberger G."/>
            <person name="Xin Y."/>
            <person name="Zou X."/>
            <person name="Han Y."/>
            <person name="Richards S."/>
            <person name="Worley K."/>
            <person name="Muzny D."/>
            <person name="Gibbs R."/>
        </authorList>
    </citation>
    <scope>NUCLEOTIDE SEQUENCE</scope>
    <source>
        <strain evidence="8">Sampled in the wild</strain>
    </source>
</reference>
<evidence type="ECO:0000313" key="9">
    <source>
        <dbReference type="Proteomes" id="UP000792457"/>
    </source>
</evidence>
<dbReference type="EMBL" id="KZ308995">
    <property type="protein sequence ID" value="KAG8236188.1"/>
    <property type="molecule type" value="Genomic_DNA"/>
</dbReference>
<keyword evidence="9" id="KW-1185">Reference proteome</keyword>
<dbReference type="GO" id="GO:0097272">
    <property type="term" value="P:ammonium homeostasis"/>
    <property type="evidence" value="ECO:0007669"/>
    <property type="project" value="TreeGrafter"/>
</dbReference>
<protein>
    <recommendedName>
        <fullName evidence="7">Ammonium transporter AmtB-like domain-containing protein</fullName>
    </recommendedName>
</protein>